<evidence type="ECO:0000313" key="3">
    <source>
        <dbReference type="EMBL" id="EGZ46521.1"/>
    </source>
</evidence>
<dbReference type="AlphaFoldDB" id="G4CQB6"/>
<dbReference type="OrthoDB" id="8592370at2"/>
<dbReference type="STRING" id="1030841.HMPREF9370_1276"/>
<comment type="caution">
    <text evidence="3">The sequence shown here is derived from an EMBL/GenBank/DDBJ whole genome shotgun (WGS) entry which is preliminary data.</text>
</comment>
<dbReference type="InterPro" id="IPR045584">
    <property type="entry name" value="Pilin-like"/>
</dbReference>
<keyword evidence="2" id="KW-0812">Transmembrane</keyword>
<keyword evidence="2" id="KW-1133">Transmembrane helix</keyword>
<dbReference type="InterPro" id="IPR038415">
    <property type="entry name" value="Pilin_PilX-like_sf"/>
</dbReference>
<dbReference type="EMBL" id="AGAZ01000047">
    <property type="protein sequence ID" value="EGZ46521.1"/>
    <property type="molecule type" value="Genomic_DNA"/>
</dbReference>
<evidence type="ECO:0000313" key="4">
    <source>
        <dbReference type="Proteomes" id="UP000005336"/>
    </source>
</evidence>
<name>G4CQB6_9NEIS</name>
<evidence type="ECO:0000256" key="2">
    <source>
        <dbReference type="SAM" id="Phobius"/>
    </source>
</evidence>
<dbReference type="Proteomes" id="UP000005336">
    <property type="component" value="Unassembled WGS sequence"/>
</dbReference>
<dbReference type="InterPro" id="IPR012902">
    <property type="entry name" value="N_methyl_site"/>
</dbReference>
<dbReference type="PATRIC" id="fig|1030841.3.peg.1257"/>
<keyword evidence="4" id="KW-1185">Reference proteome</keyword>
<dbReference type="NCBIfam" id="TIGR02532">
    <property type="entry name" value="IV_pilin_GFxxxE"/>
    <property type="match status" value="1"/>
</dbReference>
<dbReference type="Gene3D" id="3.30.540.20">
    <property type="match status" value="1"/>
</dbReference>
<sequence length="153" mass="16813">MNSKIQARGFTLIEMLIAVAILAILAAIAMPSYMRYVERGHVTNAKAALIQIYSVVKQRMIVNPTLIKYDEFNQNLANIVDEVKGNVDASVSERYDISVPDSQHLAATPKASTGYSLSVRVDRHGNALFCKDAAAAREKQPDTAKCKPSLNDF</sequence>
<protein>
    <submittedName>
        <fullName evidence="3">Pilin</fullName>
    </submittedName>
</protein>
<dbReference type="HOGENOM" id="CLU_091705_4_4_4"/>
<proteinExistence type="predicted"/>
<comment type="subunit">
    <text evidence="1">The pili are polar flexible filaments of about 5.4 nanometers diameter and 2.5 micrometers average length; they consist of only a single polypeptide chain arranged in a helical configuration of five subunits per turn in the assembled pilus.</text>
</comment>
<dbReference type="Pfam" id="PF07963">
    <property type="entry name" value="N_methyl"/>
    <property type="match status" value="1"/>
</dbReference>
<reference evidence="3 4" key="1">
    <citation type="submission" date="2011-06" db="EMBL/GenBank/DDBJ databases">
        <authorList>
            <person name="Muzny D."/>
            <person name="Qin X."/>
            <person name="Deng J."/>
            <person name="Jiang H."/>
            <person name="Liu Y."/>
            <person name="Qu J."/>
            <person name="Song X.-Z."/>
            <person name="Zhang L."/>
            <person name="Thornton R."/>
            <person name="Coyle M."/>
            <person name="Francisco L."/>
            <person name="Jackson L."/>
            <person name="Javaid M."/>
            <person name="Korchina V."/>
            <person name="Kovar C."/>
            <person name="Mata R."/>
            <person name="Mathew T."/>
            <person name="Ngo R."/>
            <person name="Nguyen L."/>
            <person name="Nguyen N."/>
            <person name="Okwuonu G."/>
            <person name="Ongeri F."/>
            <person name="Pham C."/>
            <person name="Simmons D."/>
            <person name="Wilczek-Boney K."/>
            <person name="Hale W."/>
            <person name="Jakkamsetti A."/>
            <person name="Pham P."/>
            <person name="Ruth R."/>
            <person name="San Lucas F."/>
            <person name="Warren J."/>
            <person name="Zhang J."/>
            <person name="Zhao Z."/>
            <person name="Zhou C."/>
            <person name="Zhu D."/>
            <person name="Lee S."/>
            <person name="Bess C."/>
            <person name="Blankenburg K."/>
            <person name="Forbes L."/>
            <person name="Fu Q."/>
            <person name="Gubbala S."/>
            <person name="Hirani K."/>
            <person name="Jayaseelan J.C."/>
            <person name="Lara F."/>
            <person name="Munidasa M."/>
            <person name="Palculict T."/>
            <person name="Patil S."/>
            <person name="Pu L.-L."/>
            <person name="Saada N."/>
            <person name="Tang L."/>
            <person name="Weissenberger G."/>
            <person name="Zhu Y."/>
            <person name="Hemphill L."/>
            <person name="Shang Y."/>
            <person name="Youmans B."/>
            <person name="Ayvaz T."/>
            <person name="Ross M."/>
            <person name="Santibanez J."/>
            <person name="Aqrawi P."/>
            <person name="Gross S."/>
            <person name="Joshi V."/>
            <person name="Fowler G."/>
            <person name="Nazareth L."/>
            <person name="Reid J."/>
            <person name="Worley K."/>
            <person name="Petrosino J."/>
            <person name="Highlander S."/>
            <person name="Gibbs R."/>
        </authorList>
    </citation>
    <scope>NUCLEOTIDE SEQUENCE [LARGE SCALE GENOMIC DNA]</scope>
    <source>
        <strain evidence="3 4">9715</strain>
    </source>
</reference>
<organism evidence="3 4">
    <name type="scientific">Neisseria wadsworthii 9715</name>
    <dbReference type="NCBI Taxonomy" id="1030841"/>
    <lineage>
        <taxon>Bacteria</taxon>
        <taxon>Pseudomonadati</taxon>
        <taxon>Pseudomonadota</taxon>
        <taxon>Betaproteobacteria</taxon>
        <taxon>Neisseriales</taxon>
        <taxon>Neisseriaceae</taxon>
        <taxon>Neisseria</taxon>
    </lineage>
</organism>
<gene>
    <name evidence="3" type="ORF">HMPREF9370_1276</name>
</gene>
<dbReference type="PROSITE" id="PS00409">
    <property type="entry name" value="PROKAR_NTER_METHYL"/>
    <property type="match status" value="1"/>
</dbReference>
<keyword evidence="2" id="KW-0472">Membrane</keyword>
<accession>G4CQB6</accession>
<evidence type="ECO:0000256" key="1">
    <source>
        <dbReference type="ARBA" id="ARBA00011156"/>
    </source>
</evidence>
<dbReference type="InterPro" id="IPR025922">
    <property type="entry name" value="Pilin_PilX-like"/>
</dbReference>
<dbReference type="RefSeq" id="WP_009116417.1">
    <property type="nucleotide sequence ID" value="NZ_JH165159.1"/>
</dbReference>
<dbReference type="Pfam" id="PF11530">
    <property type="entry name" value="Pilin_PilX"/>
    <property type="match status" value="1"/>
</dbReference>
<feature type="transmembrane region" description="Helical" evidence="2">
    <location>
        <begin position="12"/>
        <end position="34"/>
    </location>
</feature>
<dbReference type="SUPFAM" id="SSF54523">
    <property type="entry name" value="Pili subunits"/>
    <property type="match status" value="1"/>
</dbReference>